<comment type="caution">
    <text evidence="4">The sequence shown here is derived from an EMBL/GenBank/DDBJ whole genome shotgun (WGS) entry which is preliminary data.</text>
</comment>
<dbReference type="SMART" id="SM01118">
    <property type="entry name" value="CYTH"/>
    <property type="match status" value="1"/>
</dbReference>
<organism evidence="4 5">
    <name type="scientific">Corynebacterium uropygiale</name>
    <dbReference type="NCBI Taxonomy" id="1775911"/>
    <lineage>
        <taxon>Bacteria</taxon>
        <taxon>Bacillati</taxon>
        <taxon>Actinomycetota</taxon>
        <taxon>Actinomycetes</taxon>
        <taxon>Mycobacteriales</taxon>
        <taxon>Corynebacteriaceae</taxon>
        <taxon>Corynebacterium</taxon>
    </lineage>
</organism>
<dbReference type="PROSITE" id="PS51707">
    <property type="entry name" value="CYTH"/>
    <property type="match status" value="1"/>
</dbReference>
<dbReference type="InterPro" id="IPR007899">
    <property type="entry name" value="CHAD_dom"/>
</dbReference>
<dbReference type="InterPro" id="IPR023577">
    <property type="entry name" value="CYTH_domain"/>
</dbReference>
<dbReference type="AlphaFoldDB" id="A0A9X1QMT5"/>
<dbReference type="Gene3D" id="1.40.20.10">
    <property type="entry name" value="CHAD domain"/>
    <property type="match status" value="1"/>
</dbReference>
<dbReference type="CDD" id="cd07374">
    <property type="entry name" value="CYTH-like_Pase"/>
    <property type="match status" value="1"/>
</dbReference>
<keyword evidence="5" id="KW-1185">Reference proteome</keyword>
<evidence type="ECO:0000313" key="4">
    <source>
        <dbReference type="EMBL" id="MCF4006222.1"/>
    </source>
</evidence>
<evidence type="ECO:0000259" key="3">
    <source>
        <dbReference type="PROSITE" id="PS51708"/>
    </source>
</evidence>
<dbReference type="InterPro" id="IPR033469">
    <property type="entry name" value="CYTH-like_dom_sf"/>
</dbReference>
<evidence type="ECO:0000256" key="1">
    <source>
        <dbReference type="SAM" id="MobiDB-lite"/>
    </source>
</evidence>
<dbReference type="PANTHER" id="PTHR39339:SF1">
    <property type="entry name" value="CHAD DOMAIN-CONTAINING PROTEIN"/>
    <property type="match status" value="1"/>
</dbReference>
<dbReference type="Pfam" id="PF01928">
    <property type="entry name" value="CYTH"/>
    <property type="match status" value="1"/>
</dbReference>
<name>A0A9X1QMT5_9CORY</name>
<dbReference type="Gene3D" id="2.40.320.10">
    <property type="entry name" value="Hypothetical Protein Pfu-838710-001"/>
    <property type="match status" value="1"/>
</dbReference>
<dbReference type="RefSeq" id="WP_236117991.1">
    <property type="nucleotide sequence ID" value="NZ_JAKGSI010000001.1"/>
</dbReference>
<protein>
    <submittedName>
        <fullName evidence="4">CYTH and CHAD domain-containing protein</fullName>
    </submittedName>
</protein>
<dbReference type="Proteomes" id="UP001139336">
    <property type="component" value="Unassembled WGS sequence"/>
</dbReference>
<evidence type="ECO:0000313" key="5">
    <source>
        <dbReference type="Proteomes" id="UP001139336"/>
    </source>
</evidence>
<dbReference type="PANTHER" id="PTHR39339">
    <property type="entry name" value="SLR1444 PROTEIN"/>
    <property type="match status" value="1"/>
</dbReference>
<evidence type="ECO:0000259" key="2">
    <source>
        <dbReference type="PROSITE" id="PS51707"/>
    </source>
</evidence>
<dbReference type="PROSITE" id="PS51708">
    <property type="entry name" value="CHAD"/>
    <property type="match status" value="1"/>
</dbReference>
<feature type="domain" description="CHAD" evidence="3">
    <location>
        <begin position="224"/>
        <end position="557"/>
    </location>
</feature>
<proteinExistence type="predicted"/>
<dbReference type="InterPro" id="IPR038186">
    <property type="entry name" value="CHAD_dom_sf"/>
</dbReference>
<dbReference type="SMART" id="SM00880">
    <property type="entry name" value="CHAD"/>
    <property type="match status" value="1"/>
</dbReference>
<dbReference type="Pfam" id="PF05235">
    <property type="entry name" value="CHAD"/>
    <property type="match status" value="1"/>
</dbReference>
<accession>A0A9X1QMT5</accession>
<reference evidence="4" key="1">
    <citation type="submission" date="2022-01" db="EMBL/GenBank/DDBJ databases">
        <title>Corynebacterium sp. nov isolated from isolated from the feces of the greater white-fronted geese (Anser albifrons) at Poyang Lake, PR China.</title>
        <authorList>
            <person name="Liu Q."/>
        </authorList>
    </citation>
    <scope>NUCLEOTIDE SEQUENCE</scope>
    <source>
        <strain evidence="4">JCM 32435</strain>
    </source>
</reference>
<dbReference type="EMBL" id="JAKGSI010000001">
    <property type="protein sequence ID" value="MCF4006222.1"/>
    <property type="molecule type" value="Genomic_DNA"/>
</dbReference>
<feature type="domain" description="CYTH" evidence="2">
    <location>
        <begin position="6"/>
        <end position="208"/>
    </location>
</feature>
<feature type="compositionally biased region" description="Low complexity" evidence="1">
    <location>
        <begin position="391"/>
        <end position="404"/>
    </location>
</feature>
<feature type="region of interest" description="Disordered" evidence="1">
    <location>
        <begin position="376"/>
        <end position="422"/>
    </location>
</feature>
<sequence>MGTRSFVEIESKFSVTESAAVPDLTRIHSVDTILEKQSHSLSAVYYDTEDLRLTRARITLRRREGGTDAGWHIKLPGERGRIEIRAELGEPVDGEIRVPEEIRAHVRALIRRKELVPIAQVDNERTEYLLGDAAGSPLAEFCDDHVTAWSFLPGGKQSSWREWEVELAQPDGDEKEQLTIMRTATALLIGAGARASKSPSKLMSALGESIANAPTPPSEPEIDEDSPAAGVLAALEANRDKLVDYDPRVRRDEWDSVHQMRVATRELRSHLQTFEGILRGETVTHIESELKLLAGVLGQARDAEVVEERFRSLLEEEDSDALDDVTRQHIGHDMAEEYRRAHRRVVKTLDSDRYLDLLDALDELILHPPLGAPAEETAEHNAEPATESVPESAAEAGESAGSESDPQKEDNDTSAAAPLSAEDTLLEHVEQAYKKLRKRHKAVIATRNDRSIPLTEREEHLHDMRKAAKRLRYSAEAVGAATGLKTKKLAKACKEMQSLLGDFQDAVTSREIIQRAAAKAQRRGESTFGYGMLYQRERMHGLEALRDYDRVAEDIRKAHSKLRRKK</sequence>
<dbReference type="SUPFAM" id="SSF55154">
    <property type="entry name" value="CYTH-like phosphatases"/>
    <property type="match status" value="1"/>
</dbReference>
<gene>
    <name evidence="4" type="ORF">L1O03_03395</name>
</gene>